<sequence length="130" mass="15116">MLARRRIKTTEVAVVKKRLFDNQQGVCPLCKTRMTILSDACLDHDHDSGLLRDVLCRNCNGIEGKIKNLVTRARRGMAYKNYLGNVILYWIRHEEDRTGLYHPTHKSDDEKRLLRNKRARVSRAKKKALA</sequence>
<keyword evidence="1" id="KW-0255">Endonuclease</keyword>
<dbReference type="SUPFAM" id="SSF54060">
    <property type="entry name" value="His-Me finger endonucleases"/>
    <property type="match status" value="1"/>
</dbReference>
<dbReference type="EMBL" id="MN988466">
    <property type="protein sequence ID" value="QIG67206.1"/>
    <property type="molecule type" value="Genomic_DNA"/>
</dbReference>
<accession>A0A7S5USG6</accession>
<dbReference type="InterPro" id="IPR044925">
    <property type="entry name" value="His-Me_finger_sf"/>
</dbReference>
<dbReference type="Proteomes" id="UP000661685">
    <property type="component" value="Segment"/>
</dbReference>
<dbReference type="Gene3D" id="3.40.1800.10">
    <property type="entry name" value="His-Me finger endonucleases"/>
    <property type="match status" value="1"/>
</dbReference>
<keyword evidence="1" id="KW-0540">Nuclease</keyword>
<keyword evidence="2" id="KW-1185">Reference proteome</keyword>
<dbReference type="GO" id="GO:0004519">
    <property type="term" value="F:endonuclease activity"/>
    <property type="evidence" value="ECO:0007669"/>
    <property type="project" value="UniProtKB-KW"/>
</dbReference>
<evidence type="ECO:0000313" key="2">
    <source>
        <dbReference type="Proteomes" id="UP000661685"/>
    </source>
</evidence>
<keyword evidence="1" id="KW-0378">Hydrolase</keyword>
<evidence type="ECO:0000313" key="1">
    <source>
        <dbReference type="EMBL" id="QIG67206.1"/>
    </source>
</evidence>
<proteinExistence type="predicted"/>
<dbReference type="InterPro" id="IPR004211">
    <property type="entry name" value="Endonuclease_7"/>
</dbReference>
<name>A0A7S5USG6_9CAUD</name>
<gene>
    <name evidence="1" type="ORF">EVB35_026</name>
</gene>
<reference evidence="1" key="1">
    <citation type="submission" date="2020-01" db="EMBL/GenBank/DDBJ databases">
        <title>Patterns of diversity and host range of bacteriophage communities associated with bean-nodulatin bacteria.</title>
        <authorList>
            <person name="Vann Cauwenberghe J."/>
            <person name="Santamaria R.I."/>
            <person name="Bustos P."/>
            <person name="Juarez S."/>
            <person name="Gonzalez V."/>
        </authorList>
    </citation>
    <scope>NUCLEOTIDE SEQUENCE</scope>
</reference>
<dbReference type="InterPro" id="IPR038563">
    <property type="entry name" value="Endonuclease_7_sf"/>
</dbReference>
<organism evidence="1 2">
    <name type="scientific">Rhizobium phage RHph_TM34</name>
    <dbReference type="NCBI Taxonomy" id="2509556"/>
    <lineage>
        <taxon>Viruses</taxon>
        <taxon>Duplodnaviria</taxon>
        <taxon>Heunggongvirae</taxon>
        <taxon>Uroviricota</taxon>
        <taxon>Caudoviricetes</taxon>
        <taxon>Autographivirales</taxon>
        <taxon>Dunnvirinae</taxon>
        <taxon>Tepoztlanvirus</taxon>
        <taxon>Tepoztlanvirus RHphTM34</taxon>
    </lineage>
</organism>
<protein>
    <submittedName>
        <fullName evidence="1">Recombination endonuclease VII protein</fullName>
    </submittedName>
</protein>
<dbReference type="Pfam" id="PF02945">
    <property type="entry name" value="Endonuclease_7"/>
    <property type="match status" value="1"/>
</dbReference>